<dbReference type="EMBL" id="MU857725">
    <property type="protein sequence ID" value="KAK4244757.1"/>
    <property type="molecule type" value="Genomic_DNA"/>
</dbReference>
<reference evidence="3" key="1">
    <citation type="journal article" date="2023" name="Mol. Phylogenet. Evol.">
        <title>Genome-scale phylogeny and comparative genomics of the fungal order Sordariales.</title>
        <authorList>
            <person name="Hensen N."/>
            <person name="Bonometti L."/>
            <person name="Westerberg I."/>
            <person name="Brannstrom I.O."/>
            <person name="Guillou S."/>
            <person name="Cros-Aarteil S."/>
            <person name="Calhoun S."/>
            <person name="Haridas S."/>
            <person name="Kuo A."/>
            <person name="Mondo S."/>
            <person name="Pangilinan J."/>
            <person name="Riley R."/>
            <person name="LaButti K."/>
            <person name="Andreopoulos B."/>
            <person name="Lipzen A."/>
            <person name="Chen C."/>
            <person name="Yan M."/>
            <person name="Daum C."/>
            <person name="Ng V."/>
            <person name="Clum A."/>
            <person name="Steindorff A."/>
            <person name="Ohm R.A."/>
            <person name="Martin F."/>
            <person name="Silar P."/>
            <person name="Natvig D.O."/>
            <person name="Lalanne C."/>
            <person name="Gautier V."/>
            <person name="Ament-Velasquez S.L."/>
            <person name="Kruys A."/>
            <person name="Hutchinson M.I."/>
            <person name="Powell A.J."/>
            <person name="Barry K."/>
            <person name="Miller A.N."/>
            <person name="Grigoriev I.V."/>
            <person name="Debuchy R."/>
            <person name="Gladieux P."/>
            <person name="Hiltunen Thoren M."/>
            <person name="Johannesson H."/>
        </authorList>
    </citation>
    <scope>NUCLEOTIDE SEQUENCE</scope>
    <source>
        <strain evidence="3">CBS 359.72</strain>
    </source>
</reference>
<name>A0AAN7HGP2_9PEZI</name>
<keyword evidence="2" id="KW-0732">Signal</keyword>
<gene>
    <name evidence="3" type="ORF">C7999DRAFT_43631</name>
</gene>
<dbReference type="Proteomes" id="UP001303647">
    <property type="component" value="Unassembled WGS sequence"/>
</dbReference>
<reference evidence="3" key="2">
    <citation type="submission" date="2023-05" db="EMBL/GenBank/DDBJ databases">
        <authorList>
            <consortium name="Lawrence Berkeley National Laboratory"/>
            <person name="Steindorff A."/>
            <person name="Hensen N."/>
            <person name="Bonometti L."/>
            <person name="Westerberg I."/>
            <person name="Brannstrom I.O."/>
            <person name="Guillou S."/>
            <person name="Cros-Aarteil S."/>
            <person name="Calhoun S."/>
            <person name="Haridas S."/>
            <person name="Kuo A."/>
            <person name="Mondo S."/>
            <person name="Pangilinan J."/>
            <person name="Riley R."/>
            <person name="Labutti K."/>
            <person name="Andreopoulos B."/>
            <person name="Lipzen A."/>
            <person name="Chen C."/>
            <person name="Yanf M."/>
            <person name="Daum C."/>
            <person name="Ng V."/>
            <person name="Clum A."/>
            <person name="Ohm R."/>
            <person name="Martin F."/>
            <person name="Silar P."/>
            <person name="Natvig D."/>
            <person name="Lalanne C."/>
            <person name="Gautier V."/>
            <person name="Ament-Velasquez S.L."/>
            <person name="Kruys A."/>
            <person name="Hutchinson M.I."/>
            <person name="Powell A.J."/>
            <person name="Barry K."/>
            <person name="Miller A.N."/>
            <person name="Grigoriev I.V."/>
            <person name="Debuchy R."/>
            <person name="Gladieux P."/>
            <person name="Thoren M.H."/>
            <person name="Johannesson H."/>
        </authorList>
    </citation>
    <scope>NUCLEOTIDE SEQUENCE</scope>
    <source>
        <strain evidence="3">CBS 359.72</strain>
    </source>
</reference>
<protein>
    <submittedName>
        <fullName evidence="3">Uncharacterized protein</fullName>
    </submittedName>
</protein>
<sequence length="282" mass="31676">MKWNALLAAAWLASTTTAVGPASPHTPPRLHGIAEKMKGWRWPDPFKSVAEQEGDRFTAACEAEGSFRAWEHPLDDLSVEHSKGGLLAYRDALKSVFAKREYPGSWDGVDPHGYDRKLLIMDYETLPLRVREWIEHQERTKGPGEGLFAIYPRPAPGTRVMNTIKIPKEVPVSQEWRDKDNRRVVLFAPGAIYDSLPLWVAEGSECEEQLSDLSKYSSELVDGGVIAYPVEHSRPGASPRQREIEFKIKAQVLKLKEGQQAEEAAEKTKKTEKAESGDKEEL</sequence>
<evidence type="ECO:0000256" key="2">
    <source>
        <dbReference type="SAM" id="SignalP"/>
    </source>
</evidence>
<feature type="signal peptide" evidence="2">
    <location>
        <begin position="1"/>
        <end position="18"/>
    </location>
</feature>
<dbReference type="AlphaFoldDB" id="A0AAN7HGP2"/>
<evidence type="ECO:0000256" key="1">
    <source>
        <dbReference type="SAM" id="MobiDB-lite"/>
    </source>
</evidence>
<proteinExistence type="predicted"/>
<feature type="chain" id="PRO_5042920379" evidence="2">
    <location>
        <begin position="19"/>
        <end position="282"/>
    </location>
</feature>
<organism evidence="3 4">
    <name type="scientific">Corynascus novoguineensis</name>
    <dbReference type="NCBI Taxonomy" id="1126955"/>
    <lineage>
        <taxon>Eukaryota</taxon>
        <taxon>Fungi</taxon>
        <taxon>Dikarya</taxon>
        <taxon>Ascomycota</taxon>
        <taxon>Pezizomycotina</taxon>
        <taxon>Sordariomycetes</taxon>
        <taxon>Sordariomycetidae</taxon>
        <taxon>Sordariales</taxon>
        <taxon>Chaetomiaceae</taxon>
        <taxon>Corynascus</taxon>
    </lineage>
</organism>
<comment type="caution">
    <text evidence="3">The sequence shown here is derived from an EMBL/GenBank/DDBJ whole genome shotgun (WGS) entry which is preliminary data.</text>
</comment>
<feature type="region of interest" description="Disordered" evidence="1">
    <location>
        <begin position="257"/>
        <end position="282"/>
    </location>
</feature>
<keyword evidence="4" id="KW-1185">Reference proteome</keyword>
<accession>A0AAN7HGP2</accession>
<evidence type="ECO:0000313" key="3">
    <source>
        <dbReference type="EMBL" id="KAK4244757.1"/>
    </source>
</evidence>
<evidence type="ECO:0000313" key="4">
    <source>
        <dbReference type="Proteomes" id="UP001303647"/>
    </source>
</evidence>